<dbReference type="AlphaFoldDB" id="A0A0P1A420"/>
<name>A0A0P1A420_PLAHL</name>
<dbReference type="RefSeq" id="XP_024571535.1">
    <property type="nucleotide sequence ID" value="XM_024715890.2"/>
</dbReference>
<dbReference type="EMBL" id="CCYD01000007">
    <property type="protein sequence ID" value="CEG35166.1"/>
    <property type="molecule type" value="Genomic_DNA"/>
</dbReference>
<organism evidence="1 2">
    <name type="scientific">Plasmopara halstedii</name>
    <name type="common">Downy mildew of sunflower</name>
    <dbReference type="NCBI Taxonomy" id="4781"/>
    <lineage>
        <taxon>Eukaryota</taxon>
        <taxon>Sar</taxon>
        <taxon>Stramenopiles</taxon>
        <taxon>Oomycota</taxon>
        <taxon>Peronosporomycetes</taxon>
        <taxon>Peronosporales</taxon>
        <taxon>Peronosporaceae</taxon>
        <taxon>Plasmopara</taxon>
    </lineage>
</organism>
<keyword evidence="2" id="KW-1185">Reference proteome</keyword>
<sequence length="112" mass="12195">MGTFSASRTHQRFGVMSSLLSNLRAQKSLICALNKFGQLYCVIGYSSRTIDSCIIVISARVHVFHLSQEDLAVVVVHLMVVFFCAPHQSLGGECGLSIDPNSPGRNLRPCGK</sequence>
<reference evidence="2" key="1">
    <citation type="submission" date="2014-09" db="EMBL/GenBank/DDBJ databases">
        <authorList>
            <person name="Sharma Rahul"/>
            <person name="Thines Marco"/>
        </authorList>
    </citation>
    <scope>NUCLEOTIDE SEQUENCE [LARGE SCALE GENOMIC DNA]</scope>
</reference>
<evidence type="ECO:0000313" key="2">
    <source>
        <dbReference type="Proteomes" id="UP000054928"/>
    </source>
</evidence>
<evidence type="ECO:0000313" key="1">
    <source>
        <dbReference type="EMBL" id="CEG35166.1"/>
    </source>
</evidence>
<proteinExistence type="predicted"/>
<dbReference type="GeneID" id="36409782"/>
<dbReference type="Proteomes" id="UP000054928">
    <property type="component" value="Unassembled WGS sequence"/>
</dbReference>
<accession>A0A0P1A420</accession>
<protein>
    <submittedName>
        <fullName evidence="1">Uncharacterized protein</fullName>
    </submittedName>
</protein>